<comment type="caution">
    <text evidence="1">The sequence shown here is derived from an EMBL/GenBank/DDBJ whole genome shotgun (WGS) entry which is preliminary data.</text>
</comment>
<evidence type="ECO:0000313" key="2">
    <source>
        <dbReference type="Proteomes" id="UP000005697"/>
    </source>
</evidence>
<dbReference type="STRING" id="888743.HMPREF9141_1184"/>
<keyword evidence="2" id="KW-1185">Reference proteome</keyword>
<accession>F0F6G2</accession>
<dbReference type="Proteomes" id="UP000005697">
    <property type="component" value="Unassembled WGS sequence"/>
</dbReference>
<proteinExistence type="predicted"/>
<dbReference type="EMBL" id="AEWX01000017">
    <property type="protein sequence ID" value="EGC20244.1"/>
    <property type="molecule type" value="Genomic_DNA"/>
</dbReference>
<protein>
    <submittedName>
        <fullName evidence="1">Uncharacterized protein</fullName>
    </submittedName>
</protein>
<reference evidence="1 2" key="1">
    <citation type="submission" date="2011-01" db="EMBL/GenBank/DDBJ databases">
        <authorList>
            <person name="Muzny D."/>
            <person name="Qin X."/>
            <person name="Deng J."/>
            <person name="Jiang H."/>
            <person name="Liu Y."/>
            <person name="Qu J."/>
            <person name="Song X.-Z."/>
            <person name="Zhang L."/>
            <person name="Thornton R."/>
            <person name="Coyle M."/>
            <person name="Francisco L."/>
            <person name="Jackson L."/>
            <person name="Javaid M."/>
            <person name="Korchina V."/>
            <person name="Kovar C."/>
            <person name="Mata R."/>
            <person name="Mathew T."/>
            <person name="Ngo R."/>
            <person name="Nguyen L."/>
            <person name="Nguyen N."/>
            <person name="Okwuonu G."/>
            <person name="Ongeri F."/>
            <person name="Pham C."/>
            <person name="Simmons D."/>
            <person name="Wilczek-Boney K."/>
            <person name="Hale W."/>
            <person name="Jakkamsetti A."/>
            <person name="Pham P."/>
            <person name="Ruth R."/>
            <person name="San Lucas F."/>
            <person name="Warren J."/>
            <person name="Zhang J."/>
            <person name="Zhao Z."/>
            <person name="Zhou C."/>
            <person name="Zhu D."/>
            <person name="Lee S."/>
            <person name="Bess C."/>
            <person name="Blankenburg K."/>
            <person name="Forbes L."/>
            <person name="Fu Q."/>
            <person name="Gubbala S."/>
            <person name="Hirani K."/>
            <person name="Jayaseelan J.C."/>
            <person name="Lara F."/>
            <person name="Munidasa M."/>
            <person name="Palculict T."/>
            <person name="Patil S."/>
            <person name="Pu L.-L."/>
            <person name="Saada N."/>
            <person name="Tang L."/>
            <person name="Weissenberger G."/>
            <person name="Zhu Y."/>
            <person name="Hemphill L."/>
            <person name="Shang Y."/>
            <person name="Youmans B."/>
            <person name="Ayvaz T."/>
            <person name="Ross M."/>
            <person name="Santibanez J."/>
            <person name="Aqrawi P."/>
            <person name="Gross S."/>
            <person name="Joshi V."/>
            <person name="Fowler G."/>
            <person name="Nazareth L."/>
            <person name="Reid J."/>
            <person name="Worley K."/>
            <person name="Petrosino J."/>
            <person name="Highlander S."/>
            <person name="Gibbs R."/>
        </authorList>
    </citation>
    <scope>NUCLEOTIDE SEQUENCE [LARGE SCALE GENOMIC DNA]</scope>
    <source>
        <strain evidence="1 2">DSM 16608</strain>
    </source>
</reference>
<dbReference type="HOGENOM" id="CLU_3203554_0_0_10"/>
<gene>
    <name evidence="1" type="ORF">HMPREF9141_1184</name>
</gene>
<dbReference type="AlphaFoldDB" id="F0F6G2"/>
<evidence type="ECO:0000313" key="1">
    <source>
        <dbReference type="EMBL" id="EGC20244.1"/>
    </source>
</evidence>
<sequence>MVPEPSVRETCRIAGRRERVSLLTDRQSPVSRCSLERALYPPPTC</sequence>
<organism evidence="1 2">
    <name type="scientific">Prevotella multiformis DSM 16608</name>
    <dbReference type="NCBI Taxonomy" id="888743"/>
    <lineage>
        <taxon>Bacteria</taxon>
        <taxon>Pseudomonadati</taxon>
        <taxon>Bacteroidota</taxon>
        <taxon>Bacteroidia</taxon>
        <taxon>Bacteroidales</taxon>
        <taxon>Prevotellaceae</taxon>
        <taxon>Prevotella</taxon>
    </lineage>
</organism>
<name>F0F6G2_9BACT</name>